<proteinExistence type="predicted"/>
<reference evidence="2" key="1">
    <citation type="journal article" date="2022" name="Int. J. Syst. Evol. Microbiol.">
        <title>Pseudomonas aegrilactucae sp. nov. and Pseudomonas morbosilactucae sp. nov., pathogens causing bacterial rot of lettuce in Japan.</title>
        <authorList>
            <person name="Sawada H."/>
            <person name="Fujikawa T."/>
            <person name="Satou M."/>
        </authorList>
    </citation>
    <scope>NUCLEOTIDE SEQUENCE</scope>
    <source>
        <strain evidence="2">0166_1</strain>
    </source>
</reference>
<dbReference type="SUPFAM" id="SSF54427">
    <property type="entry name" value="NTF2-like"/>
    <property type="match status" value="1"/>
</dbReference>
<dbReference type="Gene3D" id="3.10.450.50">
    <property type="match status" value="1"/>
</dbReference>
<dbReference type="KEGG" id="sbae:DSM104329_05477"/>
<feature type="chain" id="PRO_5038956309" description="DUF4878 domain-containing protein" evidence="1">
    <location>
        <begin position="19"/>
        <end position="139"/>
    </location>
</feature>
<evidence type="ECO:0000313" key="3">
    <source>
        <dbReference type="Proteomes" id="UP001162834"/>
    </source>
</evidence>
<name>A0A9E7C305_9ACTN</name>
<keyword evidence="3" id="KW-1185">Reference proteome</keyword>
<sequence length="139" mass="14661">MRFAPPAILAALAVVVLAGCSGQTKNKSAKDFNGEQKAVAQVVDDLGNAGSDKDAKEICTSIFAPEVAAKLKQGNRDCQDVVDDQISDANTFDLTVKSVKVTGNTATARVESTFDGNDALRTLSFRKDGQAWRLVSIAA</sequence>
<organism evidence="2 3">
    <name type="scientific">Capillimicrobium parvum</name>
    <dbReference type="NCBI Taxonomy" id="2884022"/>
    <lineage>
        <taxon>Bacteria</taxon>
        <taxon>Bacillati</taxon>
        <taxon>Actinomycetota</taxon>
        <taxon>Thermoleophilia</taxon>
        <taxon>Solirubrobacterales</taxon>
        <taxon>Capillimicrobiaceae</taxon>
        <taxon>Capillimicrobium</taxon>
    </lineage>
</organism>
<accession>A0A9E7C305</accession>
<dbReference type="AlphaFoldDB" id="A0A9E7C305"/>
<dbReference type="RefSeq" id="WP_259313054.1">
    <property type="nucleotide sequence ID" value="NZ_CP087164.1"/>
</dbReference>
<dbReference type="InterPro" id="IPR032710">
    <property type="entry name" value="NTF2-like_dom_sf"/>
</dbReference>
<dbReference type="PROSITE" id="PS51257">
    <property type="entry name" value="PROKAR_LIPOPROTEIN"/>
    <property type="match status" value="1"/>
</dbReference>
<gene>
    <name evidence="2" type="ORF">DSM104329_05477</name>
</gene>
<dbReference type="EMBL" id="CP087164">
    <property type="protein sequence ID" value="UGS39045.1"/>
    <property type="molecule type" value="Genomic_DNA"/>
</dbReference>
<protein>
    <recommendedName>
        <fullName evidence="4">DUF4878 domain-containing protein</fullName>
    </recommendedName>
</protein>
<evidence type="ECO:0008006" key="4">
    <source>
        <dbReference type="Google" id="ProtNLM"/>
    </source>
</evidence>
<evidence type="ECO:0000313" key="2">
    <source>
        <dbReference type="EMBL" id="UGS39045.1"/>
    </source>
</evidence>
<feature type="signal peptide" evidence="1">
    <location>
        <begin position="1"/>
        <end position="18"/>
    </location>
</feature>
<keyword evidence="1" id="KW-0732">Signal</keyword>
<evidence type="ECO:0000256" key="1">
    <source>
        <dbReference type="SAM" id="SignalP"/>
    </source>
</evidence>
<dbReference type="Proteomes" id="UP001162834">
    <property type="component" value="Chromosome"/>
</dbReference>